<dbReference type="RefSeq" id="WP_084197713.1">
    <property type="nucleotide sequence ID" value="NZ_BMYL01000006.1"/>
</dbReference>
<sequence>MELATWGEQHVDLSFAGFQFRIEGLTQEQCAPIRQRYGLNPDQASIQRCQATICAAEKAFPRHSIERYNDPQTGYRQLIEEVADSKLSVEGVDYRGEISLTPDAGGVLYTNTATEAATSVVFENFLRILSALMALELRGLLLHSAGVVINDKAYLCLGRSGAGKSTLAAKALEAGATILSDDGNLLLPSPEGGYEVAPVPFAGDLGQTACQGNRPYPVAGLFWLCQSDELAVETLSPGVAFGRLMACAPTVNSLHSRGPQLEDVLLEILAILPFHQLKSRAGDDFTTIYSRILEANHT</sequence>
<proteinExistence type="predicted"/>
<dbReference type="KEGG" id="hja:BST95_00485"/>
<reference evidence="1 2" key="1">
    <citation type="submission" date="2018-01" db="EMBL/GenBank/DDBJ databases">
        <title>The draft genome sequence of Halioglobus japonicus S1-36.</title>
        <authorList>
            <person name="Du Z.-J."/>
            <person name="Shi M.-J."/>
        </authorList>
    </citation>
    <scope>NUCLEOTIDE SEQUENCE [LARGE SCALE GENOMIC DNA]</scope>
    <source>
        <strain evidence="1 2">S1-36</strain>
    </source>
</reference>
<dbReference type="InterPro" id="IPR027417">
    <property type="entry name" value="P-loop_NTPase"/>
</dbReference>
<evidence type="ECO:0000313" key="1">
    <source>
        <dbReference type="EMBL" id="PLW84807.1"/>
    </source>
</evidence>
<protein>
    <recommendedName>
        <fullName evidence="3">HPr kinase/phosphorylase</fullName>
    </recommendedName>
</protein>
<dbReference type="EMBL" id="PKUR01000005">
    <property type="protein sequence ID" value="PLW84807.1"/>
    <property type="molecule type" value="Genomic_DNA"/>
</dbReference>
<accession>A0AAP8MBL3</accession>
<dbReference type="SUPFAM" id="SSF53795">
    <property type="entry name" value="PEP carboxykinase-like"/>
    <property type="match status" value="1"/>
</dbReference>
<dbReference type="AlphaFoldDB" id="A0AAP8MBL3"/>
<comment type="caution">
    <text evidence="1">The sequence shown here is derived from an EMBL/GenBank/DDBJ whole genome shotgun (WGS) entry which is preliminary data.</text>
</comment>
<gene>
    <name evidence="1" type="ORF">C0029_17560</name>
</gene>
<dbReference type="Proteomes" id="UP000235162">
    <property type="component" value="Unassembled WGS sequence"/>
</dbReference>
<name>A0AAP8MBL3_9GAMM</name>
<evidence type="ECO:0008006" key="3">
    <source>
        <dbReference type="Google" id="ProtNLM"/>
    </source>
</evidence>
<organism evidence="1 2">
    <name type="scientific">Halioglobus japonicus</name>
    <dbReference type="NCBI Taxonomy" id="930805"/>
    <lineage>
        <taxon>Bacteria</taxon>
        <taxon>Pseudomonadati</taxon>
        <taxon>Pseudomonadota</taxon>
        <taxon>Gammaproteobacteria</taxon>
        <taxon>Cellvibrionales</taxon>
        <taxon>Halieaceae</taxon>
        <taxon>Halioglobus</taxon>
    </lineage>
</organism>
<evidence type="ECO:0000313" key="2">
    <source>
        <dbReference type="Proteomes" id="UP000235162"/>
    </source>
</evidence>
<keyword evidence="2" id="KW-1185">Reference proteome</keyword>
<dbReference type="Gene3D" id="3.40.50.300">
    <property type="entry name" value="P-loop containing nucleotide triphosphate hydrolases"/>
    <property type="match status" value="1"/>
</dbReference>